<feature type="domain" description="Thioester reductase (TE)" evidence="5">
    <location>
        <begin position="740"/>
        <end position="979"/>
    </location>
</feature>
<feature type="domain" description="AMP-dependent synthetase/ligase" evidence="4">
    <location>
        <begin position="38"/>
        <end position="378"/>
    </location>
</feature>
<dbReference type="InterPro" id="IPR042099">
    <property type="entry name" value="ANL_N_sf"/>
</dbReference>
<dbReference type="Pfam" id="PF07993">
    <property type="entry name" value="NAD_binding_4"/>
    <property type="match status" value="1"/>
</dbReference>
<dbReference type="STRING" id="1314783.A0A165TBC8"/>
<sequence>MTLISSLPAPPHTQGLSSVTFKNPPLDGTLSLPELCDWHGQHSPDHRLFVYAEDDGTIKNVKWARASEAIRRSAQLVRERLGWTPGTSENSVVAILSASDSIPYVTTTLGVIRANYVAFPISTRNSPAAVAHLIEKTGVRHILVGREHAMQELAAQSLEVLKAHYGAVPEVELSPMPIFDDLYSSGQAVPSEDVPYERWGPDTPALILHSSGSTTFPKPIYCTLHRLLQFVRVSCYGGLDLADKILSLHGSPMYHGMGFTITTLAISSGLCVALPAPRHPPLSVTPESTIRGATATHSEIILAVPSMLEAPPDVNVAFQAWSRNPDYVESLSNMNRVLYGGGPLDKEVGEYLFSHGVPLCCEYGSTECGVLSCFLPLEIPDVDWHYVRFADNVTVKFEPFGLGQYECIILANELLHPHVINTKVDGVDGYATSDLFEEHPTKKGYWRILGRTDDQIMHSTGEKTNPGPLESMMNQDPHVAASVMFGRGRFQAGILVEPKPEYRFNPVDENELTAFRNKLWPTVQKMNAFAPQHSRLFKEVMACFNMPILTVSKMILVAKPNKPFVYTAKHTVRRGVVTKVYEEEINTLYTTIDTSAQVSISYPMQWRLYEATGFVRSVVSEIMGRNVPDDGDFFQNGCDSLQATYIRNALLSAIRKSSKVNAHSVPESLVYDNPTISCLGAIVSSIVLGTRSNESGNIHGSSTARIDSMRAMVTKYTSDFPKFIPGQGAASSDPGDVVLVTGTTGSLGCHVLVQLATSPEVRRIYALNRPSRNADMIRPRQEKALLERGLNAEILDSDRVVLLEGDLMQPKFGLSVEVFDEMRASITHIIHNAWPVDFALKLASFEPQIQGIRALIDFALAVPMHPEPPHVQFTSSVGVVQNMSPEMLCAETSVEPDNVVSTGYAESKWVSEQILYSAAAKTPLRALVVRAGQICGGPDGAWNSHEWLPSMVQSAPALGCFPDDTRAIDWIPADLAAAAVVDFRKYTSPTHTVHLVHPRPVSWRSLATYIAGEFSVPLVPYSAWLAKLEEYSSEDTSKLAVAPLRNDAPHGLHASRLLSFFRSLASRVGSGPNALGMVNLDLKQALIASPALADPEIRRLRMQDAQRWLAYWQKTGVFF</sequence>
<evidence type="ECO:0000259" key="5">
    <source>
        <dbReference type="Pfam" id="PF07993"/>
    </source>
</evidence>
<keyword evidence="2" id="KW-0597">Phosphoprotein</keyword>
<dbReference type="SUPFAM" id="SSF56801">
    <property type="entry name" value="Acetyl-CoA synthetase-like"/>
    <property type="match status" value="1"/>
</dbReference>
<reference evidence="6 7" key="1">
    <citation type="journal article" date="2016" name="Mol. Biol. Evol.">
        <title>Comparative Genomics of Early-Diverging Mushroom-Forming Fungi Provides Insights into the Origins of Lignocellulose Decay Capabilities.</title>
        <authorList>
            <person name="Nagy L.G."/>
            <person name="Riley R."/>
            <person name="Tritt A."/>
            <person name="Adam C."/>
            <person name="Daum C."/>
            <person name="Floudas D."/>
            <person name="Sun H."/>
            <person name="Yadav J.S."/>
            <person name="Pangilinan J."/>
            <person name="Larsson K.H."/>
            <person name="Matsuura K."/>
            <person name="Barry K."/>
            <person name="Labutti K."/>
            <person name="Kuo R."/>
            <person name="Ohm R.A."/>
            <person name="Bhattacharya S.S."/>
            <person name="Shirouzu T."/>
            <person name="Yoshinaga Y."/>
            <person name="Martin F.M."/>
            <person name="Grigoriev I.V."/>
            <person name="Hibbett D.S."/>
        </authorList>
    </citation>
    <scope>NUCLEOTIDE SEQUENCE [LARGE SCALE GENOMIC DNA]</scope>
    <source>
        <strain evidence="6 7">L-15889</strain>
    </source>
</reference>
<organism evidence="6 7">
    <name type="scientific">Daedalea quercina L-15889</name>
    <dbReference type="NCBI Taxonomy" id="1314783"/>
    <lineage>
        <taxon>Eukaryota</taxon>
        <taxon>Fungi</taxon>
        <taxon>Dikarya</taxon>
        <taxon>Basidiomycota</taxon>
        <taxon>Agaricomycotina</taxon>
        <taxon>Agaricomycetes</taxon>
        <taxon>Polyporales</taxon>
        <taxon>Fomitopsis</taxon>
    </lineage>
</organism>
<dbReference type="InterPro" id="IPR051414">
    <property type="entry name" value="Adenylate-forming_Reductase"/>
</dbReference>
<dbReference type="PANTHER" id="PTHR43439:SF2">
    <property type="entry name" value="ENZYME, PUTATIVE (JCVI)-RELATED"/>
    <property type="match status" value="1"/>
</dbReference>
<evidence type="ECO:0000256" key="2">
    <source>
        <dbReference type="ARBA" id="ARBA00022553"/>
    </source>
</evidence>
<dbReference type="InterPro" id="IPR013120">
    <property type="entry name" value="FAR_NAD-bd"/>
</dbReference>
<name>A0A165TBC8_9APHY</name>
<dbReference type="InterPro" id="IPR000873">
    <property type="entry name" value="AMP-dep_synth/lig_dom"/>
</dbReference>
<dbReference type="EMBL" id="KV429038">
    <property type="protein sequence ID" value="KZT73185.1"/>
    <property type="molecule type" value="Genomic_DNA"/>
</dbReference>
<dbReference type="Proteomes" id="UP000076727">
    <property type="component" value="Unassembled WGS sequence"/>
</dbReference>
<dbReference type="PANTHER" id="PTHR43439">
    <property type="entry name" value="PHENYLACETATE-COENZYME A LIGASE"/>
    <property type="match status" value="1"/>
</dbReference>
<evidence type="ECO:0000259" key="4">
    <source>
        <dbReference type="Pfam" id="PF00501"/>
    </source>
</evidence>
<feature type="region of interest" description="Disordered" evidence="3">
    <location>
        <begin position="1"/>
        <end position="20"/>
    </location>
</feature>
<evidence type="ECO:0000256" key="1">
    <source>
        <dbReference type="ARBA" id="ARBA00022450"/>
    </source>
</evidence>
<dbReference type="Pfam" id="PF00501">
    <property type="entry name" value="AMP-binding"/>
    <property type="match status" value="1"/>
</dbReference>
<dbReference type="Pfam" id="PF23562">
    <property type="entry name" value="AMP-binding_C_3"/>
    <property type="match status" value="1"/>
</dbReference>
<dbReference type="SUPFAM" id="SSF51735">
    <property type="entry name" value="NAD(P)-binding Rossmann-fold domains"/>
    <property type="match status" value="1"/>
</dbReference>
<evidence type="ECO:0000313" key="7">
    <source>
        <dbReference type="Proteomes" id="UP000076727"/>
    </source>
</evidence>
<keyword evidence="1" id="KW-0596">Phosphopantetheine</keyword>
<dbReference type="Gene3D" id="3.40.50.12780">
    <property type="entry name" value="N-terminal domain of ligase-like"/>
    <property type="match status" value="1"/>
</dbReference>
<keyword evidence="7" id="KW-1185">Reference proteome</keyword>
<evidence type="ECO:0000313" key="6">
    <source>
        <dbReference type="EMBL" id="KZT73185.1"/>
    </source>
</evidence>
<dbReference type="Gene3D" id="3.40.50.720">
    <property type="entry name" value="NAD(P)-binding Rossmann-like Domain"/>
    <property type="match status" value="1"/>
</dbReference>
<proteinExistence type="predicted"/>
<gene>
    <name evidence="6" type="ORF">DAEQUDRAFT_800376</name>
</gene>
<evidence type="ECO:0000256" key="3">
    <source>
        <dbReference type="SAM" id="MobiDB-lite"/>
    </source>
</evidence>
<dbReference type="InterPro" id="IPR036291">
    <property type="entry name" value="NAD(P)-bd_dom_sf"/>
</dbReference>
<protein>
    <submittedName>
        <fullName evidence="6">Acetyl-CoA synthetase-like protein</fullName>
    </submittedName>
</protein>
<accession>A0A165TBC8</accession>
<dbReference type="OrthoDB" id="429813at2759"/>
<dbReference type="AlphaFoldDB" id="A0A165TBC8"/>